<dbReference type="OMA" id="YWKFVAV"/>
<dbReference type="AlphaFoldDB" id="A0A0N7L6C6"/>
<dbReference type="GeneID" id="36409239"/>
<proteinExistence type="predicted"/>
<reference evidence="2" key="1">
    <citation type="submission" date="2014-09" db="EMBL/GenBank/DDBJ databases">
        <authorList>
            <person name="Sharma Rahul"/>
            <person name="Thines Marco"/>
        </authorList>
    </citation>
    <scope>NUCLEOTIDE SEQUENCE [LARGE SCALE GENOMIC DNA]</scope>
</reference>
<organism evidence="1 2">
    <name type="scientific">Plasmopara halstedii</name>
    <name type="common">Downy mildew of sunflower</name>
    <dbReference type="NCBI Taxonomy" id="4781"/>
    <lineage>
        <taxon>Eukaryota</taxon>
        <taxon>Sar</taxon>
        <taxon>Stramenopiles</taxon>
        <taxon>Oomycota</taxon>
        <taxon>Peronosporomycetes</taxon>
        <taxon>Peronosporales</taxon>
        <taxon>Peronosporaceae</taxon>
        <taxon>Plasmopara</taxon>
    </lineage>
</organism>
<sequence>MEDSDRFSVKRPHITLYQNENDIEFYTLQTPMTTFTELLNAAQCVERNTLTTKGDTILTVDASLIRRRLRNRMSCRKTRLKQKLQQHALEIVLRERQERHDYLTHLAQELGVFHNNGNRRMVDNDQCDKVFRDLTAKSLHYSLVDPDCLGWNQNGVLFAHTNTTHDCNETAAVPSTRKSKRQRRNRDKHVSTAFHSKLGLAQNLVFEQWRSIVDGLQNINLTLQQMHETESKAGVFNRQCYWKFVAVSSAKLQQDGEIEAVAVSGVTHLVFHGRDVQQLTIISLQRKNLDQFDLAATPTTSTLVVKATE</sequence>
<keyword evidence="2" id="KW-1185">Reference proteome</keyword>
<protein>
    <recommendedName>
        <fullName evidence="3">BZIP domain-containing protein</fullName>
    </recommendedName>
</protein>
<name>A0A0N7L6C6_PLAHL</name>
<accession>A0A0N7L6C6</accession>
<dbReference type="EMBL" id="CCYD01000810">
    <property type="protein sequence ID" value="CEG43899.1"/>
    <property type="molecule type" value="Genomic_DNA"/>
</dbReference>
<evidence type="ECO:0008006" key="3">
    <source>
        <dbReference type="Google" id="ProtNLM"/>
    </source>
</evidence>
<dbReference type="RefSeq" id="XP_024580268.1">
    <property type="nucleotide sequence ID" value="XM_024729941.1"/>
</dbReference>
<evidence type="ECO:0000313" key="2">
    <source>
        <dbReference type="Proteomes" id="UP000054928"/>
    </source>
</evidence>
<dbReference type="CDD" id="cd14686">
    <property type="entry name" value="bZIP"/>
    <property type="match status" value="1"/>
</dbReference>
<evidence type="ECO:0000313" key="1">
    <source>
        <dbReference type="EMBL" id="CEG43899.1"/>
    </source>
</evidence>
<dbReference type="Proteomes" id="UP000054928">
    <property type="component" value="Unassembled WGS sequence"/>
</dbReference>
<dbReference type="OrthoDB" id="165198at2759"/>